<reference evidence="3" key="1">
    <citation type="journal article" date="2017" name="Plant J.">
        <title>The pomegranate (Punica granatum L.) genome and the genomics of punicalagin biosynthesis.</title>
        <authorList>
            <person name="Qin G."/>
            <person name="Xu C."/>
            <person name="Ming R."/>
            <person name="Tang H."/>
            <person name="Guyot R."/>
            <person name="Kramer E.M."/>
            <person name="Hu Y."/>
            <person name="Yi X."/>
            <person name="Qi Y."/>
            <person name="Xu X."/>
            <person name="Gao Z."/>
            <person name="Pan H."/>
            <person name="Jian J."/>
            <person name="Tian Y."/>
            <person name="Yue Z."/>
            <person name="Xu Y."/>
        </authorList>
    </citation>
    <scope>NUCLEOTIDE SEQUENCE [LARGE SCALE GENOMIC DNA]</scope>
    <source>
        <strain evidence="3">cv. Dabenzi</strain>
    </source>
</reference>
<dbReference type="InterPro" id="IPR004158">
    <property type="entry name" value="DUF247_pln"/>
</dbReference>
<keyword evidence="1" id="KW-0812">Transmembrane</keyword>
<comment type="caution">
    <text evidence="2">The sequence shown here is derived from an EMBL/GenBank/DDBJ whole genome shotgun (WGS) entry which is preliminary data.</text>
</comment>
<proteinExistence type="predicted"/>
<dbReference type="PANTHER" id="PTHR31170:SF17">
    <property type="match status" value="1"/>
</dbReference>
<feature type="transmembrane region" description="Helical" evidence="1">
    <location>
        <begin position="481"/>
        <end position="500"/>
    </location>
</feature>
<keyword evidence="1" id="KW-1133">Transmembrane helix</keyword>
<dbReference type="PANTHER" id="PTHR31170">
    <property type="entry name" value="BNAC04G53230D PROTEIN"/>
    <property type="match status" value="1"/>
</dbReference>
<feature type="transmembrane region" description="Helical" evidence="1">
    <location>
        <begin position="564"/>
        <end position="590"/>
    </location>
</feature>
<evidence type="ECO:0000256" key="1">
    <source>
        <dbReference type="SAM" id="Phobius"/>
    </source>
</evidence>
<protein>
    <submittedName>
        <fullName evidence="2">Uncharacterized protein</fullName>
    </submittedName>
</protein>
<evidence type="ECO:0000313" key="3">
    <source>
        <dbReference type="Proteomes" id="UP000197138"/>
    </source>
</evidence>
<keyword evidence="1" id="KW-0472">Membrane</keyword>
<dbReference type="EMBL" id="MTKT01000817">
    <property type="protein sequence ID" value="OWM87262.1"/>
    <property type="molecule type" value="Genomic_DNA"/>
</dbReference>
<organism evidence="2 3">
    <name type="scientific">Punica granatum</name>
    <name type="common">Pomegranate</name>
    <dbReference type="NCBI Taxonomy" id="22663"/>
    <lineage>
        <taxon>Eukaryota</taxon>
        <taxon>Viridiplantae</taxon>
        <taxon>Streptophyta</taxon>
        <taxon>Embryophyta</taxon>
        <taxon>Tracheophyta</taxon>
        <taxon>Spermatophyta</taxon>
        <taxon>Magnoliopsida</taxon>
        <taxon>eudicotyledons</taxon>
        <taxon>Gunneridae</taxon>
        <taxon>Pentapetalae</taxon>
        <taxon>rosids</taxon>
        <taxon>malvids</taxon>
        <taxon>Myrtales</taxon>
        <taxon>Lythraceae</taxon>
        <taxon>Punica</taxon>
    </lineage>
</organism>
<dbReference type="Proteomes" id="UP000197138">
    <property type="component" value="Unassembled WGS sequence"/>
</dbReference>
<evidence type="ECO:0000313" key="2">
    <source>
        <dbReference type="EMBL" id="OWM87262.1"/>
    </source>
</evidence>
<dbReference type="AlphaFoldDB" id="A0A218XSL9"/>
<dbReference type="Pfam" id="PF03140">
    <property type="entry name" value="DUF247"/>
    <property type="match status" value="1"/>
</dbReference>
<name>A0A218XSL9_PUNGR</name>
<accession>A0A218XSL9</accession>
<gene>
    <name evidence="2" type="ORF">CDL15_Pgr019309</name>
</gene>
<sequence length="614" mass="71130">MNALKKAIGCTGFPCFNRMFSSVKHARAMQGTSHMNHGQSIRRDDSGSIYEISNAVAGKIDRVSISRPKSDIFRVHHQLRVVNEKAYEPVLLSIGPYHHGRSDLQHMEEHKLQYLNRLITRREEKGITRSYQLNTYLRTLKELEDQARCCYAEAIPLESNKFLEMMLLDGCFIIELFHELSRDEKEKDPFLKADWVQNALARDLTLLENQLPFLVLKSLHHVIPDEPDLLHLIFTAFDYLPTYSNLPPCQNQRERTAAQQRNSDLARFLPIGSTSSKRRHLNPEKLNDIKHLLDLVRKFMLVEETLEMEGQTQQGAQQVKRAVSRDIPNKRRKKFAYSAIELMDSGVTFKSVEKGKFYDIRFENGILEIPVIRITDNMEALFRNLIAYEEHAQDNGVKHISDYMAFMDGLINSPKDVELLRRQGIIENMMGDDEAVSTMFNRMNKNTVVTPDFYYQDIINSMTIHCQKQWNIWMAKLKRNYLNCPWALLSIIVAFLLLVMHKLKRKFTVHVPQGNYESCNRMTLERAVAIARITKGDENGIVKVKGSWCRGIRRRPKPKSLGSIITYGTYVPLYLALFHFLVLDLCACLITRRKKKRVRDPRASHGIEMFAVKA</sequence>